<sequence length="281" mass="31211">MKVLVTGLDGFTGRYVQSELESHGHQVVGLKSDLTDLDALKTEIADVKPQGVIHLAAISFVGHGNSNDFYTVNLLGTRNLLEALEPFKETIQSVLLASSANIYGNRSEGVLSEGSLADPCNDYAVSKSAMEQMACLWMGRLPVFITRPFNYTGIGQAEHFLIPKIVSHFKQKKDVIELGNIDVFRDFGDVRMVARSYRLLLEQAPVGEIINICTGKMHSLKNVIQACEKITGHKIDIQVNPLFVRPNEVRTLVGDNSKLKEFAKESEVYDLTQTLQWMLGE</sequence>
<evidence type="ECO:0000313" key="3">
    <source>
        <dbReference type="Proteomes" id="UP000632498"/>
    </source>
</evidence>
<dbReference type="Pfam" id="PF16363">
    <property type="entry name" value="GDP_Man_Dehyd"/>
    <property type="match status" value="1"/>
</dbReference>
<protein>
    <submittedName>
        <fullName evidence="2">GDP-6-deoxy-D-lyxo-4-hexulose reductase</fullName>
    </submittedName>
</protein>
<comment type="caution">
    <text evidence="2">The sequence shown here is derived from an EMBL/GenBank/DDBJ whole genome shotgun (WGS) entry which is preliminary data.</text>
</comment>
<dbReference type="Gene3D" id="3.40.50.720">
    <property type="entry name" value="NAD(P)-binding Rossmann-like Domain"/>
    <property type="match status" value="1"/>
</dbReference>
<accession>A0A917C6V9</accession>
<dbReference type="RefSeq" id="WP_188666958.1">
    <property type="nucleotide sequence ID" value="NZ_BMHV01000036.1"/>
</dbReference>
<dbReference type="Proteomes" id="UP000632498">
    <property type="component" value="Unassembled WGS sequence"/>
</dbReference>
<reference evidence="2" key="1">
    <citation type="journal article" date="2014" name="Int. J. Syst. Evol. Microbiol.">
        <title>Complete genome sequence of Corynebacterium casei LMG S-19264T (=DSM 44701T), isolated from a smear-ripened cheese.</title>
        <authorList>
            <consortium name="US DOE Joint Genome Institute (JGI-PGF)"/>
            <person name="Walter F."/>
            <person name="Albersmeier A."/>
            <person name="Kalinowski J."/>
            <person name="Ruckert C."/>
        </authorList>
    </citation>
    <scope>NUCLEOTIDE SEQUENCE</scope>
    <source>
        <strain evidence="2">CGMCC 1.15254</strain>
    </source>
</reference>
<dbReference type="PANTHER" id="PTHR43000">
    <property type="entry name" value="DTDP-D-GLUCOSE 4,6-DEHYDRATASE-RELATED"/>
    <property type="match status" value="1"/>
</dbReference>
<reference evidence="2" key="2">
    <citation type="submission" date="2020-09" db="EMBL/GenBank/DDBJ databases">
        <authorList>
            <person name="Sun Q."/>
            <person name="Zhou Y."/>
        </authorList>
    </citation>
    <scope>NUCLEOTIDE SEQUENCE</scope>
    <source>
        <strain evidence="2">CGMCC 1.15254</strain>
    </source>
</reference>
<name>A0A917C6V9_9PROT</name>
<dbReference type="SUPFAM" id="SSF51735">
    <property type="entry name" value="NAD(P)-binding Rossmann-fold domains"/>
    <property type="match status" value="1"/>
</dbReference>
<dbReference type="Gene3D" id="3.90.25.10">
    <property type="entry name" value="UDP-galactose 4-epimerase, domain 1"/>
    <property type="match status" value="1"/>
</dbReference>
<organism evidence="2 3">
    <name type="scientific">Terasakiella brassicae</name>
    <dbReference type="NCBI Taxonomy" id="1634917"/>
    <lineage>
        <taxon>Bacteria</taxon>
        <taxon>Pseudomonadati</taxon>
        <taxon>Pseudomonadota</taxon>
        <taxon>Alphaproteobacteria</taxon>
        <taxon>Rhodospirillales</taxon>
        <taxon>Terasakiellaceae</taxon>
        <taxon>Terasakiella</taxon>
    </lineage>
</organism>
<dbReference type="InterPro" id="IPR036291">
    <property type="entry name" value="NAD(P)-bd_dom_sf"/>
</dbReference>
<evidence type="ECO:0000313" key="2">
    <source>
        <dbReference type="EMBL" id="GGF75135.1"/>
    </source>
</evidence>
<proteinExistence type="predicted"/>
<dbReference type="EMBL" id="BMHV01000036">
    <property type="protein sequence ID" value="GGF75135.1"/>
    <property type="molecule type" value="Genomic_DNA"/>
</dbReference>
<dbReference type="AlphaFoldDB" id="A0A917C6V9"/>
<evidence type="ECO:0000259" key="1">
    <source>
        <dbReference type="Pfam" id="PF16363"/>
    </source>
</evidence>
<keyword evidence="3" id="KW-1185">Reference proteome</keyword>
<gene>
    <name evidence="2" type="ORF">GCM10011332_31430</name>
</gene>
<feature type="domain" description="NAD(P)-binding" evidence="1">
    <location>
        <begin position="31"/>
        <end position="261"/>
    </location>
</feature>
<dbReference type="InterPro" id="IPR016040">
    <property type="entry name" value="NAD(P)-bd_dom"/>
</dbReference>